<evidence type="ECO:0000256" key="6">
    <source>
        <dbReference type="ARBA" id="ARBA00023186"/>
    </source>
</evidence>
<evidence type="ECO:0000256" key="4">
    <source>
        <dbReference type="ARBA" id="ARBA00022490"/>
    </source>
</evidence>
<comment type="function">
    <text evidence="8">Also involved in hydrogenase metallocenter assembly, probably by participating in the nickel insertion step. This function in hydrogenase biosynthesis requires chaperone activity and the presence of the metal-binding domain, but not PPIase activity.</text>
</comment>
<sequence>MALAKKGDKVKINFTGTLEDGTVIDTTLEHDDCGADDCGCDSDDCGSDSEGCGCEVGPMELTIGEEEFFSKIEDALVGMAPGEKKTVVIPAEDAFGEYDETQVFTIGRDQVPADITPEVGQELEFTDEDGEELEVTVVEVTEEGITLDANHPLAGENLTFEIELVEIL</sequence>
<evidence type="ECO:0000259" key="11">
    <source>
        <dbReference type="PROSITE" id="PS50059"/>
    </source>
</evidence>
<dbReference type="GO" id="GO:0003755">
    <property type="term" value="F:peptidyl-prolyl cis-trans isomerase activity"/>
    <property type="evidence" value="ECO:0007669"/>
    <property type="project" value="UniProtKB-UniRule"/>
</dbReference>
<keyword evidence="7 9" id="KW-0413">Isomerase</keyword>
<dbReference type="HOGENOM" id="CLU_098197_2_1_7"/>
<reference evidence="12 13" key="1">
    <citation type="submission" date="2007-05" db="EMBL/GenBank/DDBJ databases">
        <title>Complete sequence of Geobacter uraniireducens Rf4.</title>
        <authorList>
            <consortium name="US DOE Joint Genome Institute"/>
            <person name="Copeland A."/>
            <person name="Lucas S."/>
            <person name="Lapidus A."/>
            <person name="Barry K."/>
            <person name="Detter J.C."/>
            <person name="Glavina del Rio T."/>
            <person name="Hammon N."/>
            <person name="Israni S."/>
            <person name="Dalin E."/>
            <person name="Tice H."/>
            <person name="Pitluck S."/>
            <person name="Chertkov O."/>
            <person name="Brettin T."/>
            <person name="Bruce D."/>
            <person name="Han C."/>
            <person name="Schmutz J."/>
            <person name="Larimer F."/>
            <person name="Land M."/>
            <person name="Hauser L."/>
            <person name="Kyrpides N."/>
            <person name="Mikhailova N."/>
            <person name="Shelobolina E."/>
            <person name="Aklujkar M."/>
            <person name="Lovley D."/>
            <person name="Richardson P."/>
        </authorList>
    </citation>
    <scope>NUCLEOTIDE SEQUENCE [LARGE SCALE GENOMIC DNA]</scope>
    <source>
        <strain evidence="12 13">Rf4</strain>
    </source>
</reference>
<dbReference type="RefSeq" id="WP_011937217.1">
    <property type="nucleotide sequence ID" value="NC_009483.1"/>
</dbReference>
<dbReference type="PROSITE" id="PS50059">
    <property type="entry name" value="FKBP_PPIASE"/>
    <property type="match status" value="1"/>
</dbReference>
<dbReference type="OrthoDB" id="9808891at2"/>
<dbReference type="EC" id="5.2.1.8" evidence="10"/>
<dbReference type="InterPro" id="IPR001179">
    <property type="entry name" value="PPIase_FKBP_dom"/>
</dbReference>
<evidence type="ECO:0000256" key="5">
    <source>
        <dbReference type="ARBA" id="ARBA00023110"/>
    </source>
</evidence>
<dbReference type="Gene3D" id="3.10.50.40">
    <property type="match status" value="1"/>
</dbReference>
<evidence type="ECO:0000256" key="2">
    <source>
        <dbReference type="ARBA" id="ARBA00004496"/>
    </source>
</evidence>
<comment type="catalytic activity">
    <reaction evidence="1 9 10">
        <text>[protein]-peptidylproline (omega=180) = [protein]-peptidylproline (omega=0)</text>
        <dbReference type="Rhea" id="RHEA:16237"/>
        <dbReference type="Rhea" id="RHEA-COMP:10747"/>
        <dbReference type="Rhea" id="RHEA-COMP:10748"/>
        <dbReference type="ChEBI" id="CHEBI:83833"/>
        <dbReference type="ChEBI" id="CHEBI:83834"/>
        <dbReference type="EC" id="5.2.1.8"/>
    </reaction>
</comment>
<evidence type="ECO:0000256" key="8">
    <source>
        <dbReference type="ARBA" id="ARBA00037071"/>
    </source>
</evidence>
<evidence type="ECO:0000256" key="10">
    <source>
        <dbReference type="RuleBase" id="RU003915"/>
    </source>
</evidence>
<dbReference type="PANTHER" id="PTHR47861">
    <property type="entry name" value="FKBP-TYPE PEPTIDYL-PROLYL CIS-TRANS ISOMERASE SLYD"/>
    <property type="match status" value="1"/>
</dbReference>
<dbReference type="KEGG" id="gur:Gura_0274"/>
<name>A5GD51_GEOUR</name>
<protein>
    <recommendedName>
        <fullName evidence="10">Peptidyl-prolyl cis-trans isomerase</fullName>
        <ecNumber evidence="10">5.2.1.8</ecNumber>
    </recommendedName>
</protein>
<dbReference type="PANTHER" id="PTHR47861:SF3">
    <property type="entry name" value="FKBP-TYPE PEPTIDYL-PROLYL CIS-TRANS ISOMERASE SLYD"/>
    <property type="match status" value="1"/>
</dbReference>
<keyword evidence="6" id="KW-0143">Chaperone</keyword>
<organism evidence="12 13">
    <name type="scientific">Geotalea uraniireducens (strain Rf4)</name>
    <name type="common">Geobacter uraniireducens</name>
    <dbReference type="NCBI Taxonomy" id="351605"/>
    <lineage>
        <taxon>Bacteria</taxon>
        <taxon>Pseudomonadati</taxon>
        <taxon>Thermodesulfobacteriota</taxon>
        <taxon>Desulfuromonadia</taxon>
        <taxon>Geobacterales</taxon>
        <taxon>Geobacteraceae</taxon>
        <taxon>Geotalea</taxon>
    </lineage>
</organism>
<proteinExistence type="inferred from homology"/>
<keyword evidence="5 9" id="KW-0697">Rotamase</keyword>
<evidence type="ECO:0000256" key="3">
    <source>
        <dbReference type="ARBA" id="ARBA00006577"/>
    </source>
</evidence>
<evidence type="ECO:0000256" key="1">
    <source>
        <dbReference type="ARBA" id="ARBA00000971"/>
    </source>
</evidence>
<comment type="similarity">
    <text evidence="3 10">Belongs to the FKBP-type PPIase family.</text>
</comment>
<comment type="subcellular location">
    <subcellularLocation>
        <location evidence="2">Cytoplasm</location>
    </subcellularLocation>
</comment>
<evidence type="ECO:0000313" key="13">
    <source>
        <dbReference type="Proteomes" id="UP000006695"/>
    </source>
</evidence>
<dbReference type="STRING" id="351605.Gura_0274"/>
<dbReference type="InterPro" id="IPR046357">
    <property type="entry name" value="PPIase_dom_sf"/>
</dbReference>
<evidence type="ECO:0000256" key="9">
    <source>
        <dbReference type="PROSITE-ProRule" id="PRU00277"/>
    </source>
</evidence>
<keyword evidence="4" id="KW-0963">Cytoplasm</keyword>
<evidence type="ECO:0000256" key="7">
    <source>
        <dbReference type="ARBA" id="ARBA00023235"/>
    </source>
</evidence>
<dbReference type="Proteomes" id="UP000006695">
    <property type="component" value="Chromosome"/>
</dbReference>
<feature type="domain" description="PPIase FKBP-type" evidence="11">
    <location>
        <begin position="7"/>
        <end position="116"/>
    </location>
</feature>
<dbReference type="GO" id="GO:0005737">
    <property type="term" value="C:cytoplasm"/>
    <property type="evidence" value="ECO:0007669"/>
    <property type="project" value="UniProtKB-SubCell"/>
</dbReference>
<dbReference type="AlphaFoldDB" id="A5GD51"/>
<dbReference type="SUPFAM" id="SSF54534">
    <property type="entry name" value="FKBP-like"/>
    <property type="match status" value="1"/>
</dbReference>
<dbReference type="EMBL" id="CP000698">
    <property type="protein sequence ID" value="ABQ24490.1"/>
    <property type="molecule type" value="Genomic_DNA"/>
</dbReference>
<gene>
    <name evidence="12" type="ordered locus">Gura_0274</name>
</gene>
<evidence type="ECO:0000313" key="12">
    <source>
        <dbReference type="EMBL" id="ABQ24490.1"/>
    </source>
</evidence>
<keyword evidence="13" id="KW-1185">Reference proteome</keyword>
<dbReference type="Pfam" id="PF00254">
    <property type="entry name" value="FKBP_C"/>
    <property type="match status" value="1"/>
</dbReference>
<dbReference type="GO" id="GO:0042026">
    <property type="term" value="P:protein refolding"/>
    <property type="evidence" value="ECO:0007669"/>
    <property type="project" value="UniProtKB-ARBA"/>
</dbReference>
<accession>A5GD51</accession>